<reference evidence="1" key="1">
    <citation type="submission" date="2015-05" db="EMBL/GenBank/DDBJ databases">
        <title>Permanent draft genome of Rhodopirellula islandicus K833.</title>
        <authorList>
            <person name="Kizina J."/>
            <person name="Richter M."/>
            <person name="Glockner F.O."/>
            <person name="Harder J."/>
        </authorList>
    </citation>
    <scope>NUCLEOTIDE SEQUENCE [LARGE SCALE GENOMIC DNA]</scope>
    <source>
        <strain evidence="1">K833</strain>
    </source>
</reference>
<organism evidence="1 2">
    <name type="scientific">Rhodopirellula islandica</name>
    <dbReference type="NCBI Taxonomy" id="595434"/>
    <lineage>
        <taxon>Bacteria</taxon>
        <taxon>Pseudomonadati</taxon>
        <taxon>Planctomycetota</taxon>
        <taxon>Planctomycetia</taxon>
        <taxon>Pirellulales</taxon>
        <taxon>Pirellulaceae</taxon>
        <taxon>Rhodopirellula</taxon>
    </lineage>
</organism>
<protein>
    <submittedName>
        <fullName evidence="1">Uncharacterized protein</fullName>
    </submittedName>
</protein>
<comment type="caution">
    <text evidence="1">The sequence shown here is derived from an EMBL/GenBank/DDBJ whole genome shotgun (WGS) entry which is preliminary data.</text>
</comment>
<accession>A0A0J1BFU9</accession>
<name>A0A0J1BFU9_RHOIS</name>
<dbReference type="EMBL" id="LECT01000019">
    <property type="protein sequence ID" value="KLU05427.1"/>
    <property type="molecule type" value="Genomic_DNA"/>
</dbReference>
<evidence type="ECO:0000313" key="2">
    <source>
        <dbReference type="Proteomes" id="UP000036367"/>
    </source>
</evidence>
<evidence type="ECO:0000313" key="1">
    <source>
        <dbReference type="EMBL" id="KLU05427.1"/>
    </source>
</evidence>
<proteinExistence type="predicted"/>
<dbReference type="AlphaFoldDB" id="A0A0J1BFU9"/>
<gene>
    <name evidence="1" type="ORF">RISK_002634</name>
</gene>
<dbReference type="Proteomes" id="UP000036367">
    <property type="component" value="Unassembled WGS sequence"/>
</dbReference>
<sequence>MALGTACQCIGVDDGWVGSQVAMQFLGKPVLCIFLAIVGDVSLGRVDEIVGRNPLFESEVETRTTAGLGELPIPTDGSGFAIRLLNLVWSPRSIGCFVDPVSHIIGAPSGGVPEVQIQGAEREADRGVTVGRSNVAEDNGICATREDVLQDAIEVKRVQATTGRGCEQHVSIRTVLDRLRTECECAEVGSDDGVQKGGVPRVLVDGNDFTSIGDAVHLSGFDWIVEANPSDATRQCSPGTGGVVHCANVIRCCAVVPIFVVVCVSTIDGSGHNLSSVSIVVDCIHDRGRSWPSRSVGIGADDQSNGASCHTDVADSGLVAIVGTADADREISVYTRLIGLNPNVGPGDVVSVGEHLEIRGRIGRCWQIDVAHDAVLDVCACVGTGRSGGNRGSVPVRSGSIELRRCV</sequence>
<keyword evidence="2" id="KW-1185">Reference proteome</keyword>